<organism evidence="4 5">
    <name type="scientific">Eleusine coracana subsp. coracana</name>
    <dbReference type="NCBI Taxonomy" id="191504"/>
    <lineage>
        <taxon>Eukaryota</taxon>
        <taxon>Viridiplantae</taxon>
        <taxon>Streptophyta</taxon>
        <taxon>Embryophyta</taxon>
        <taxon>Tracheophyta</taxon>
        <taxon>Spermatophyta</taxon>
        <taxon>Magnoliopsida</taxon>
        <taxon>Liliopsida</taxon>
        <taxon>Poales</taxon>
        <taxon>Poaceae</taxon>
        <taxon>PACMAD clade</taxon>
        <taxon>Chloridoideae</taxon>
        <taxon>Cynodonteae</taxon>
        <taxon>Eleusininae</taxon>
        <taxon>Eleusine</taxon>
    </lineage>
</organism>
<dbReference type="EMBL" id="BQKI01000012">
    <property type="protein sequence ID" value="GJN06215.1"/>
    <property type="molecule type" value="Genomic_DNA"/>
</dbReference>
<dbReference type="AlphaFoldDB" id="A0AAV5D735"/>
<evidence type="ECO:0000256" key="2">
    <source>
        <dbReference type="ARBA" id="ARBA00022679"/>
    </source>
</evidence>
<reference evidence="4" key="2">
    <citation type="submission" date="2021-12" db="EMBL/GenBank/DDBJ databases">
        <title>Resequencing data analysis of finger millet.</title>
        <authorList>
            <person name="Hatakeyama M."/>
            <person name="Aluri S."/>
            <person name="Balachadran M.T."/>
            <person name="Sivarajan S.R."/>
            <person name="Poveda L."/>
            <person name="Shimizu-Inatsugi R."/>
            <person name="Schlapbach R."/>
            <person name="Sreeman S.M."/>
            <person name="Shimizu K.K."/>
        </authorList>
    </citation>
    <scope>NUCLEOTIDE SEQUENCE</scope>
</reference>
<evidence type="ECO:0000256" key="3">
    <source>
        <dbReference type="ARBA" id="ARBA00023315"/>
    </source>
</evidence>
<proteinExistence type="inferred from homology"/>
<keyword evidence="2" id="KW-0808">Transferase</keyword>
<comment type="similarity">
    <text evidence="1">Belongs to the plant acyltransferase family.</text>
</comment>
<dbReference type="PANTHER" id="PTHR31642">
    <property type="entry name" value="TRICHOTHECENE 3-O-ACETYLTRANSFERASE"/>
    <property type="match status" value="1"/>
</dbReference>
<dbReference type="Gene3D" id="3.30.559.10">
    <property type="entry name" value="Chloramphenicol acetyltransferase-like domain"/>
    <property type="match status" value="2"/>
</dbReference>
<reference evidence="4" key="1">
    <citation type="journal article" date="2018" name="DNA Res.">
        <title>Multiple hybrid de novo genome assembly of finger millet, an orphan allotetraploid crop.</title>
        <authorList>
            <person name="Hatakeyama M."/>
            <person name="Aluri S."/>
            <person name="Balachadran M.T."/>
            <person name="Sivarajan S.R."/>
            <person name="Patrignani A."/>
            <person name="Gruter S."/>
            <person name="Poveda L."/>
            <person name="Shimizu-Inatsugi R."/>
            <person name="Baeten J."/>
            <person name="Francoijs K.J."/>
            <person name="Nataraja K.N."/>
            <person name="Reddy Y.A.N."/>
            <person name="Phadnis S."/>
            <person name="Ravikumar R.L."/>
            <person name="Schlapbach R."/>
            <person name="Sreeman S.M."/>
            <person name="Shimizu K.K."/>
        </authorList>
    </citation>
    <scope>NUCLEOTIDE SEQUENCE</scope>
</reference>
<evidence type="ECO:0000313" key="5">
    <source>
        <dbReference type="Proteomes" id="UP001054889"/>
    </source>
</evidence>
<evidence type="ECO:0000313" key="4">
    <source>
        <dbReference type="EMBL" id="GJN06215.1"/>
    </source>
</evidence>
<keyword evidence="3" id="KW-0012">Acyltransferase</keyword>
<protein>
    <submittedName>
        <fullName evidence="4">Uncharacterized protein</fullName>
    </submittedName>
</protein>
<dbReference type="InterPro" id="IPR023213">
    <property type="entry name" value="CAT-like_dom_sf"/>
</dbReference>
<name>A0AAV5D735_ELECO</name>
<accession>A0AAV5D735</accession>
<dbReference type="PANTHER" id="PTHR31642:SF160">
    <property type="entry name" value="HXXXD-TYPE ACYL-TRANSFERASE FAMILY PROTEIN"/>
    <property type="match status" value="1"/>
</dbReference>
<dbReference type="Pfam" id="PF02458">
    <property type="entry name" value="Transferase"/>
    <property type="match status" value="1"/>
</dbReference>
<evidence type="ECO:0000256" key="1">
    <source>
        <dbReference type="ARBA" id="ARBA00009861"/>
    </source>
</evidence>
<gene>
    <name evidence="4" type="primary">ga23920</name>
    <name evidence="4" type="ORF">PR202_ga23920</name>
</gene>
<dbReference type="Proteomes" id="UP001054889">
    <property type="component" value="Unassembled WGS sequence"/>
</dbReference>
<keyword evidence="5" id="KW-1185">Reference proteome</keyword>
<dbReference type="GO" id="GO:0016747">
    <property type="term" value="F:acyltransferase activity, transferring groups other than amino-acyl groups"/>
    <property type="evidence" value="ECO:0007669"/>
    <property type="project" value="TreeGrafter"/>
</dbReference>
<dbReference type="InterPro" id="IPR050317">
    <property type="entry name" value="Plant_Fungal_Acyltransferase"/>
</dbReference>
<comment type="caution">
    <text evidence="4">The sequence shown here is derived from an EMBL/GenBank/DDBJ whole genome shotgun (WGS) entry which is preliminary data.</text>
</comment>
<sequence length="408" mass="43717">MLCFYPRPATGDFDAVVAAFESGLPRLLNHFFPFAGRIATNPTSGLPEVHCYNQGAELVTGSANVALSRLVDDYTTIGASARKIQLPYDADVALSVQVVAFACGGFTVAWRTHHLLVDGNALGLLVGAWAEVARTGALAATARPSHDRALLPRPRAPPRYDPALDAAFTSVDPARQVNVLTAEASFVERLYYIRASDIARLREEASSGEGCETTRVQAVSAYLWKALARVVGPADPRCRIGWRVDGRARGVPAPRNYVGNLITLVVRQARVEDVLAMPLRDVAATVRDAVDAPAYGEHFQELVDWVEEHTGGSYVETAILGLGSPQTDFGLGKAAFALPMAAAAARLCGGYVQVFSKPGVDDGSWIVNAIVWPRLAAVLESDEPRVFSPVTAEYLGLVAPKVPPLCRL</sequence>